<keyword evidence="4" id="KW-0472">Membrane</keyword>
<dbReference type="SUPFAM" id="SSF52540">
    <property type="entry name" value="P-loop containing nucleoside triphosphate hydrolases"/>
    <property type="match status" value="1"/>
</dbReference>
<keyword evidence="3" id="KW-1003">Cell membrane</keyword>
<sequence length="259" mass="28461">MNAVTTQAMFEKAATTRNAVEVAHVSKHFGKQAVLEDISLTAPSGSVLAIVGASGCGKSTLLNIIAGLVRADRGDVRIDGVAGEPTHDTRVVSYMFQEDRLLPWRTIVANAEFGLEAGSLNAERRRERALAALKMTGLEGFEHAYPHELSGGMRSRVALARSLVVKPYILLMDEPFSKLDPQMRSQMHAELLRIRAQLKMTVVFVTHDVEEAIVLADKVVVLRPRPGRVRDALMIDLPRPRDPLAAEVAETVRRVRALI</sequence>
<dbReference type="SMART" id="SM00382">
    <property type="entry name" value="AAA"/>
    <property type="match status" value="1"/>
</dbReference>
<dbReference type="PROSITE" id="PS00211">
    <property type="entry name" value="ABC_TRANSPORTER_1"/>
    <property type="match status" value="1"/>
</dbReference>
<dbReference type="GO" id="GO:0005524">
    <property type="term" value="F:ATP binding"/>
    <property type="evidence" value="ECO:0007669"/>
    <property type="project" value="UniProtKB-KW"/>
</dbReference>
<evidence type="ECO:0000256" key="2">
    <source>
        <dbReference type="ARBA" id="ARBA00022448"/>
    </source>
</evidence>
<keyword evidence="2" id="KW-0813">Transport</keyword>
<evidence type="ECO:0000256" key="1">
    <source>
        <dbReference type="ARBA" id="ARBA00005417"/>
    </source>
</evidence>
<dbReference type="InterPro" id="IPR027417">
    <property type="entry name" value="P-loop_NTPase"/>
</dbReference>
<evidence type="ECO:0000256" key="3">
    <source>
        <dbReference type="ARBA" id="ARBA00022475"/>
    </source>
</evidence>
<evidence type="ECO:0000313" key="8">
    <source>
        <dbReference type="EMBL" id="MEI5996475.1"/>
    </source>
</evidence>
<evidence type="ECO:0000259" key="7">
    <source>
        <dbReference type="PROSITE" id="PS50893"/>
    </source>
</evidence>
<proteinExistence type="inferred from homology"/>
<dbReference type="Proteomes" id="UP001386437">
    <property type="component" value="Unassembled WGS sequence"/>
</dbReference>
<dbReference type="CDD" id="cd03293">
    <property type="entry name" value="ABC_NrtD_SsuB_transporters"/>
    <property type="match status" value="1"/>
</dbReference>
<evidence type="ECO:0000256" key="6">
    <source>
        <dbReference type="ARBA" id="ARBA00022840"/>
    </source>
</evidence>
<dbReference type="PANTHER" id="PTHR42788">
    <property type="entry name" value="TAURINE IMPORT ATP-BINDING PROTEIN-RELATED"/>
    <property type="match status" value="1"/>
</dbReference>
<name>A0ABU8ILM3_9BURK</name>
<comment type="similarity">
    <text evidence="1">Belongs to the ABC transporter superfamily.</text>
</comment>
<dbReference type="InterPro" id="IPR003439">
    <property type="entry name" value="ABC_transporter-like_ATP-bd"/>
</dbReference>
<evidence type="ECO:0000256" key="4">
    <source>
        <dbReference type="ARBA" id="ARBA00022519"/>
    </source>
</evidence>
<dbReference type="EMBL" id="JACFYJ010000004">
    <property type="protein sequence ID" value="MEI5996475.1"/>
    <property type="molecule type" value="Genomic_DNA"/>
</dbReference>
<gene>
    <name evidence="8" type="ORF">H3V53_04415</name>
</gene>
<evidence type="ECO:0000313" key="9">
    <source>
        <dbReference type="Proteomes" id="UP001386437"/>
    </source>
</evidence>
<dbReference type="Pfam" id="PF00005">
    <property type="entry name" value="ABC_tran"/>
    <property type="match status" value="1"/>
</dbReference>
<organism evidence="8 9">
    <name type="scientific">Paraburkholderia bengalensis</name>
    <dbReference type="NCBI Taxonomy" id="2747562"/>
    <lineage>
        <taxon>Bacteria</taxon>
        <taxon>Pseudomonadati</taxon>
        <taxon>Pseudomonadota</taxon>
        <taxon>Betaproteobacteria</taxon>
        <taxon>Burkholderiales</taxon>
        <taxon>Burkholderiaceae</taxon>
        <taxon>Paraburkholderia</taxon>
    </lineage>
</organism>
<comment type="caution">
    <text evidence="8">The sequence shown here is derived from an EMBL/GenBank/DDBJ whole genome shotgun (WGS) entry which is preliminary data.</text>
</comment>
<protein>
    <submittedName>
        <fullName evidence="8">ABC transporter ATP-binding protein</fullName>
    </submittedName>
</protein>
<keyword evidence="4" id="KW-0997">Cell inner membrane</keyword>
<dbReference type="InterPro" id="IPR003593">
    <property type="entry name" value="AAA+_ATPase"/>
</dbReference>
<keyword evidence="6 8" id="KW-0067">ATP-binding</keyword>
<dbReference type="PROSITE" id="PS50893">
    <property type="entry name" value="ABC_TRANSPORTER_2"/>
    <property type="match status" value="1"/>
</dbReference>
<dbReference type="PANTHER" id="PTHR42788:SF13">
    <property type="entry name" value="ALIPHATIC SULFONATES IMPORT ATP-BINDING PROTEIN SSUB"/>
    <property type="match status" value="1"/>
</dbReference>
<accession>A0ABU8ILM3</accession>
<dbReference type="Gene3D" id="3.40.50.300">
    <property type="entry name" value="P-loop containing nucleotide triphosphate hydrolases"/>
    <property type="match status" value="1"/>
</dbReference>
<dbReference type="InterPro" id="IPR050166">
    <property type="entry name" value="ABC_transporter_ATP-bind"/>
</dbReference>
<reference evidence="8 9" key="1">
    <citation type="journal article" date="2022" name="Arch. Microbiol.">
        <title>Paraburkholderia bengalensis sp. nov. isolated from roots of Oryza sativa, IR64.</title>
        <authorList>
            <person name="Nag P."/>
            <person name="Mondal N."/>
            <person name="Sarkar J."/>
            <person name="Das S."/>
        </authorList>
    </citation>
    <scope>NUCLEOTIDE SEQUENCE [LARGE SCALE GENOMIC DNA]</scope>
    <source>
        <strain evidence="8 9">IR64_4_BI</strain>
    </source>
</reference>
<dbReference type="InterPro" id="IPR017871">
    <property type="entry name" value="ABC_transporter-like_CS"/>
</dbReference>
<keyword evidence="5" id="KW-0547">Nucleotide-binding</keyword>
<feature type="domain" description="ABC transporter" evidence="7">
    <location>
        <begin position="20"/>
        <end position="249"/>
    </location>
</feature>
<keyword evidence="9" id="KW-1185">Reference proteome</keyword>
<evidence type="ECO:0000256" key="5">
    <source>
        <dbReference type="ARBA" id="ARBA00022741"/>
    </source>
</evidence>
<dbReference type="RefSeq" id="WP_336596902.1">
    <property type="nucleotide sequence ID" value="NZ_JACFYJ010000004.1"/>
</dbReference>